<keyword evidence="3" id="KW-1185">Reference proteome</keyword>
<comment type="caution">
    <text evidence="2">The sequence shown here is derived from an EMBL/GenBank/DDBJ whole genome shotgun (WGS) entry which is preliminary data.</text>
</comment>
<dbReference type="PIRSF" id="PIRSF007510">
    <property type="entry name" value="UCP007510"/>
    <property type="match status" value="1"/>
</dbReference>
<comment type="similarity">
    <text evidence="1">Belongs to the UPF0340 family.</text>
</comment>
<proteinExistence type="inferred from homology"/>
<gene>
    <name evidence="2" type="ORF">ACFSJF_09090</name>
</gene>
<dbReference type="SUPFAM" id="SSF110710">
    <property type="entry name" value="TTHA0583/YokD-like"/>
    <property type="match status" value="1"/>
</dbReference>
<dbReference type="InterPro" id="IPR028345">
    <property type="entry name" value="Antibiotic_NAT-like"/>
</dbReference>
<dbReference type="Gene3D" id="3.40.50.10360">
    <property type="entry name" value="Hypothetical protein TT1679"/>
    <property type="match status" value="1"/>
</dbReference>
<dbReference type="NCBIfam" id="TIGR01440">
    <property type="entry name" value="TIGR01440 family protein"/>
    <property type="match status" value="1"/>
</dbReference>
<organism evidence="2 3">
    <name type="scientific">Ornithinibacillus salinisoli</name>
    <dbReference type="NCBI Taxonomy" id="1848459"/>
    <lineage>
        <taxon>Bacteria</taxon>
        <taxon>Bacillati</taxon>
        <taxon>Bacillota</taxon>
        <taxon>Bacilli</taxon>
        <taxon>Bacillales</taxon>
        <taxon>Bacillaceae</taxon>
        <taxon>Ornithinibacillus</taxon>
    </lineage>
</organism>
<dbReference type="RefSeq" id="WP_377556352.1">
    <property type="nucleotide sequence ID" value="NZ_JBHUHQ010000015.1"/>
</dbReference>
<dbReference type="HAMAP" id="MF_00800">
    <property type="entry name" value="UPF0340"/>
    <property type="match status" value="1"/>
</dbReference>
<protein>
    <recommendedName>
        <fullName evidence="1">UPF0340 protein ACFSJF_09090</fullName>
    </recommendedName>
</protein>
<evidence type="ECO:0000256" key="1">
    <source>
        <dbReference type="HAMAP-Rule" id="MF_00800"/>
    </source>
</evidence>
<dbReference type="Proteomes" id="UP001597383">
    <property type="component" value="Unassembled WGS sequence"/>
</dbReference>
<evidence type="ECO:0000313" key="2">
    <source>
        <dbReference type="EMBL" id="MFD2044419.1"/>
    </source>
</evidence>
<dbReference type="InterPro" id="IPR006340">
    <property type="entry name" value="DUF436"/>
</dbReference>
<dbReference type="Pfam" id="PF04260">
    <property type="entry name" value="DUF436"/>
    <property type="match status" value="1"/>
</dbReference>
<reference evidence="3" key="1">
    <citation type="journal article" date="2019" name="Int. J. Syst. Evol. Microbiol.">
        <title>The Global Catalogue of Microorganisms (GCM) 10K type strain sequencing project: providing services to taxonomists for standard genome sequencing and annotation.</title>
        <authorList>
            <consortium name="The Broad Institute Genomics Platform"/>
            <consortium name="The Broad Institute Genome Sequencing Center for Infectious Disease"/>
            <person name="Wu L."/>
            <person name="Ma J."/>
        </authorList>
    </citation>
    <scope>NUCLEOTIDE SEQUENCE [LARGE SCALE GENOMIC DNA]</scope>
    <source>
        <strain evidence="3">R28</strain>
    </source>
</reference>
<name>A0ABW4VXP9_9BACI</name>
<sequence>MENIQDHIQEDLDAIISEWLQSSYLHEDDLFVVGCSTSEVAGEKIGTAGSENIAAHIFTAMKKLAKDTGIHLVFQCCEHLNRALVMERKVMRSFQLDEVSVIPVPAAGGSMASYAYKNLHDPVVVEAVDAHAGIDIGETMIGMHLKQVAIPLRMNHRYIGNARVNAARTRPKLIGGSRAVYELTKDNKSCT</sequence>
<evidence type="ECO:0000313" key="3">
    <source>
        <dbReference type="Proteomes" id="UP001597383"/>
    </source>
</evidence>
<dbReference type="EMBL" id="JBHUHQ010000015">
    <property type="protein sequence ID" value="MFD2044419.1"/>
    <property type="molecule type" value="Genomic_DNA"/>
</dbReference>
<accession>A0ABW4VXP9</accession>